<dbReference type="InterPro" id="IPR032710">
    <property type="entry name" value="NTF2-like_dom_sf"/>
</dbReference>
<dbReference type="Pfam" id="PF13577">
    <property type="entry name" value="SnoaL_4"/>
    <property type="match status" value="1"/>
</dbReference>
<accession>A0ABR3YJ95</accession>
<evidence type="ECO:0000313" key="2">
    <source>
        <dbReference type="EMBL" id="KAL1888030.1"/>
    </source>
</evidence>
<gene>
    <name evidence="2" type="ORF">Sste5346_009827</name>
</gene>
<reference evidence="2 3" key="1">
    <citation type="journal article" date="2024" name="IMA Fungus">
        <title>IMA Genome - F19 : A genome assembly and annotation guide to empower mycologists, including annotated draft genome sequences of Ceratocystis pirilliformis, Diaporthe australafricana, Fusarium ophioides, Paecilomyces lecythidis, and Sporothrix stenoceras.</title>
        <authorList>
            <person name="Aylward J."/>
            <person name="Wilson A.M."/>
            <person name="Visagie C.M."/>
            <person name="Spraker J."/>
            <person name="Barnes I."/>
            <person name="Buitendag C."/>
            <person name="Ceriani C."/>
            <person name="Del Mar Angel L."/>
            <person name="du Plessis D."/>
            <person name="Fuchs T."/>
            <person name="Gasser K."/>
            <person name="Kramer D."/>
            <person name="Li W."/>
            <person name="Munsamy K."/>
            <person name="Piso A."/>
            <person name="Price J.L."/>
            <person name="Sonnekus B."/>
            <person name="Thomas C."/>
            <person name="van der Nest A."/>
            <person name="van Dijk A."/>
            <person name="van Heerden A."/>
            <person name="van Vuuren N."/>
            <person name="Yilmaz N."/>
            <person name="Duong T.A."/>
            <person name="van der Merwe N.A."/>
            <person name="Wingfield M.J."/>
            <person name="Wingfield B.D."/>
        </authorList>
    </citation>
    <scope>NUCLEOTIDE SEQUENCE [LARGE SCALE GENOMIC DNA]</scope>
    <source>
        <strain evidence="2 3">CMW 5346</strain>
    </source>
</reference>
<dbReference type="Proteomes" id="UP001583186">
    <property type="component" value="Unassembled WGS sequence"/>
</dbReference>
<organism evidence="2 3">
    <name type="scientific">Sporothrix stenoceras</name>
    <dbReference type="NCBI Taxonomy" id="5173"/>
    <lineage>
        <taxon>Eukaryota</taxon>
        <taxon>Fungi</taxon>
        <taxon>Dikarya</taxon>
        <taxon>Ascomycota</taxon>
        <taxon>Pezizomycotina</taxon>
        <taxon>Sordariomycetes</taxon>
        <taxon>Sordariomycetidae</taxon>
        <taxon>Ophiostomatales</taxon>
        <taxon>Ophiostomataceae</taxon>
        <taxon>Sporothrix</taxon>
    </lineage>
</organism>
<dbReference type="SUPFAM" id="SSF54427">
    <property type="entry name" value="NTF2-like"/>
    <property type="match status" value="1"/>
</dbReference>
<evidence type="ECO:0000313" key="3">
    <source>
        <dbReference type="Proteomes" id="UP001583186"/>
    </source>
</evidence>
<name>A0ABR3YJ95_9PEZI</name>
<protein>
    <recommendedName>
        <fullName evidence="1">SnoaL-like domain-containing protein</fullName>
    </recommendedName>
</protein>
<proteinExistence type="predicted"/>
<keyword evidence="3" id="KW-1185">Reference proteome</keyword>
<evidence type="ECO:0000259" key="1">
    <source>
        <dbReference type="Pfam" id="PF13577"/>
    </source>
</evidence>
<sequence>MASSYFLSGLTTRESILDAMTRVLVALDQNDVGLFNSAWAGEDILAQIGVDENKKVLPNLSVVRKVVFDRIGPMDTTHSFTTPRVHVEEGADTAVLTAVSLAQHCPVGRGKEPDGPKYLVGGEYTVDMVKDAADGQWKIKKWILKINWAQGDNSILDGPPPAR</sequence>
<dbReference type="Gene3D" id="3.10.450.50">
    <property type="match status" value="1"/>
</dbReference>
<comment type="caution">
    <text evidence="2">The sequence shown here is derived from an EMBL/GenBank/DDBJ whole genome shotgun (WGS) entry which is preliminary data.</text>
</comment>
<dbReference type="InterPro" id="IPR037401">
    <property type="entry name" value="SnoaL-like"/>
</dbReference>
<feature type="domain" description="SnoaL-like" evidence="1">
    <location>
        <begin position="10"/>
        <end position="142"/>
    </location>
</feature>
<dbReference type="EMBL" id="JAWCUI010000102">
    <property type="protein sequence ID" value="KAL1888030.1"/>
    <property type="molecule type" value="Genomic_DNA"/>
</dbReference>